<accession>A0ABD1KVY9</accession>
<feature type="region of interest" description="Disordered" evidence="1">
    <location>
        <begin position="173"/>
        <end position="240"/>
    </location>
</feature>
<protein>
    <recommendedName>
        <fullName evidence="2">Fanconi Anaemia group E protein C-terminal domain-containing protein</fullName>
    </recommendedName>
</protein>
<dbReference type="InterPro" id="IPR039685">
    <property type="entry name" value="FANCE"/>
</dbReference>
<dbReference type="Proteomes" id="UP001591681">
    <property type="component" value="Unassembled WGS sequence"/>
</dbReference>
<dbReference type="InterPro" id="IPR021025">
    <property type="entry name" value="Fanconi_anaemia_gr_E_prot_C"/>
</dbReference>
<name>A0ABD1KVY9_9TELE</name>
<organism evidence="3 4">
    <name type="scientific">Coilia grayii</name>
    <name type="common">Gray's grenadier anchovy</name>
    <dbReference type="NCBI Taxonomy" id="363190"/>
    <lineage>
        <taxon>Eukaryota</taxon>
        <taxon>Metazoa</taxon>
        <taxon>Chordata</taxon>
        <taxon>Craniata</taxon>
        <taxon>Vertebrata</taxon>
        <taxon>Euteleostomi</taxon>
        <taxon>Actinopterygii</taxon>
        <taxon>Neopterygii</taxon>
        <taxon>Teleostei</taxon>
        <taxon>Clupei</taxon>
        <taxon>Clupeiformes</taxon>
        <taxon>Clupeoidei</taxon>
        <taxon>Engraulidae</taxon>
        <taxon>Coilinae</taxon>
        <taxon>Coilia</taxon>
    </lineage>
</organism>
<dbReference type="CDD" id="cd07439">
    <property type="entry name" value="FANCE_c-term"/>
    <property type="match status" value="1"/>
</dbReference>
<comment type="caution">
    <text evidence="3">The sequence shown here is derived from an EMBL/GenBank/DDBJ whole genome shotgun (WGS) entry which is preliminary data.</text>
</comment>
<evidence type="ECO:0000313" key="4">
    <source>
        <dbReference type="Proteomes" id="UP001591681"/>
    </source>
</evidence>
<feature type="domain" description="Fanconi Anaemia group E protein C-terminal" evidence="2">
    <location>
        <begin position="253"/>
        <end position="506"/>
    </location>
</feature>
<evidence type="ECO:0000256" key="1">
    <source>
        <dbReference type="SAM" id="MobiDB-lite"/>
    </source>
</evidence>
<feature type="compositionally biased region" description="Polar residues" evidence="1">
    <location>
        <begin position="173"/>
        <end position="182"/>
    </location>
</feature>
<dbReference type="PANTHER" id="PTHR32094:SF5">
    <property type="entry name" value="FANCONI ANEMIA GROUP E PROTEIN"/>
    <property type="match status" value="1"/>
</dbReference>
<dbReference type="AlphaFoldDB" id="A0ABD1KVY9"/>
<dbReference type="Pfam" id="PF11510">
    <property type="entry name" value="FA_FANCE"/>
    <property type="match status" value="1"/>
</dbReference>
<gene>
    <name evidence="3" type="ORF">ACEWY4_000196</name>
</gene>
<sequence>MEVGQLLQRFDTRSRLLLQALLLRSNGVSKALKMFNRLRTSVCNFSVRDILDRLCQQEPCVDSETQGLTTKPLVCLFPASFKWSLLSFLHLVHTVLPKDCTLSLLDCLGQEWAVAPWTAALVGQLHKDLRQGIIKEILSPQCRQNVKELCEEFRGTGRTGGWSTYFTKPETSLLDTTSSSQPQKRKSENLEWYSDPSDEGKQSKRMKMELSYSAELEDTAGQGSPAEKSPPPQDLPPVDDDVVVPLLPPLNSKSVVLPEHIKAAVPLIKELLETEMEWDQSTVATLGVLNECDPSQVDVLWGLLQLSEAPEQTLPQFCSCLLAVSPDLSHSVAAALIRNLLLTKVLSLCEPASRWLSSAVSSVCARYPRPMCQELIKPVLEGGQAGTVQIELICRLIEDSLEPQYRLLVFGMTLNLSWNETILIVIHSLLDTRLDLTDEFFTRFTNQLSSQSPDFVKSMKFAKMLLTILTKYQSHVKGECRHTLSCCLDSNETFLKKSLQAALKRISHP</sequence>
<reference evidence="3 4" key="1">
    <citation type="submission" date="2024-09" db="EMBL/GenBank/DDBJ databases">
        <title>A chromosome-level genome assembly of Gray's grenadier anchovy, Coilia grayii.</title>
        <authorList>
            <person name="Fu Z."/>
        </authorList>
    </citation>
    <scope>NUCLEOTIDE SEQUENCE [LARGE SCALE GENOMIC DNA]</scope>
    <source>
        <strain evidence="3">G4</strain>
        <tissue evidence="3">Muscle</tissue>
    </source>
</reference>
<proteinExistence type="predicted"/>
<dbReference type="EMBL" id="JBHFQA010000001">
    <property type="protein sequence ID" value="KAL2103328.1"/>
    <property type="molecule type" value="Genomic_DNA"/>
</dbReference>
<dbReference type="PANTHER" id="PTHR32094">
    <property type="entry name" value="FANCONI ANEMIA GROUP E PROTEIN"/>
    <property type="match status" value="1"/>
</dbReference>
<feature type="compositionally biased region" description="Basic and acidic residues" evidence="1">
    <location>
        <begin position="198"/>
        <end position="208"/>
    </location>
</feature>
<evidence type="ECO:0000259" key="2">
    <source>
        <dbReference type="Pfam" id="PF11510"/>
    </source>
</evidence>
<keyword evidence="4" id="KW-1185">Reference proteome</keyword>
<dbReference type="Gene3D" id="1.25.40.480">
    <property type="match status" value="1"/>
</dbReference>
<evidence type="ECO:0000313" key="3">
    <source>
        <dbReference type="EMBL" id="KAL2103328.1"/>
    </source>
</evidence>